<evidence type="ECO:0000313" key="1">
    <source>
        <dbReference type="EMBL" id="THC95395.1"/>
    </source>
</evidence>
<organism evidence="1 2">
    <name type="scientific">Aspergillus tanneri</name>
    <dbReference type="NCBI Taxonomy" id="1220188"/>
    <lineage>
        <taxon>Eukaryota</taxon>
        <taxon>Fungi</taxon>
        <taxon>Dikarya</taxon>
        <taxon>Ascomycota</taxon>
        <taxon>Pezizomycotina</taxon>
        <taxon>Eurotiomycetes</taxon>
        <taxon>Eurotiomycetidae</taxon>
        <taxon>Eurotiales</taxon>
        <taxon>Aspergillaceae</taxon>
        <taxon>Aspergillus</taxon>
        <taxon>Aspergillus subgen. Circumdati</taxon>
    </lineage>
</organism>
<dbReference type="EMBL" id="SOSA01000159">
    <property type="protein sequence ID" value="THC95395.1"/>
    <property type="molecule type" value="Genomic_DNA"/>
</dbReference>
<dbReference type="Proteomes" id="UP000308092">
    <property type="component" value="Unassembled WGS sequence"/>
</dbReference>
<proteinExistence type="predicted"/>
<sequence length="84" mass="9440">MPDQQTKADYLRSLETRVMDCVVRLPVEHGNAEVKPRIDHERLGSGNSKLPNLFVDPGLDCHESGVEAVGMGGMRKKREKLHCR</sequence>
<keyword evidence="2" id="KW-1185">Reference proteome</keyword>
<name>A0A4S3JJD8_9EURO</name>
<dbReference type="AlphaFoldDB" id="A0A4S3JJD8"/>
<accession>A0A4S3JJD8</accession>
<comment type="caution">
    <text evidence="1">The sequence shown here is derived from an EMBL/GenBank/DDBJ whole genome shotgun (WGS) entry which is preliminary data.</text>
</comment>
<protein>
    <submittedName>
        <fullName evidence="1">Uncharacterized protein</fullName>
    </submittedName>
</protein>
<gene>
    <name evidence="1" type="ORF">EYZ11_005119</name>
</gene>
<dbReference type="VEuPathDB" id="FungiDB:EYZ11_005119"/>
<reference evidence="1 2" key="1">
    <citation type="submission" date="2019-03" db="EMBL/GenBank/DDBJ databases">
        <title>The genome sequence of a newly discovered highly antifungal drug resistant Aspergillus species, Aspergillus tanneri NIH 1004.</title>
        <authorList>
            <person name="Mounaud S."/>
            <person name="Singh I."/>
            <person name="Joardar V."/>
            <person name="Pakala S."/>
            <person name="Pakala S."/>
            <person name="Venepally P."/>
            <person name="Hoover J."/>
            <person name="Nierman W."/>
            <person name="Chung J."/>
            <person name="Losada L."/>
        </authorList>
    </citation>
    <scope>NUCLEOTIDE SEQUENCE [LARGE SCALE GENOMIC DNA]</scope>
    <source>
        <strain evidence="1 2">NIH1004</strain>
    </source>
</reference>
<evidence type="ECO:0000313" key="2">
    <source>
        <dbReference type="Proteomes" id="UP000308092"/>
    </source>
</evidence>